<dbReference type="Gene3D" id="3.40.50.200">
    <property type="entry name" value="Peptidase S8/S53 domain"/>
    <property type="match status" value="1"/>
</dbReference>
<keyword evidence="7" id="KW-0472">Membrane</keyword>
<feature type="compositionally biased region" description="Acidic residues" evidence="6">
    <location>
        <begin position="55"/>
        <end position="66"/>
    </location>
</feature>
<evidence type="ECO:0000313" key="9">
    <source>
        <dbReference type="EMBL" id="TLP76941.1"/>
    </source>
</evidence>
<keyword evidence="2" id="KW-0645">Protease</keyword>
<feature type="region of interest" description="Disordered" evidence="6">
    <location>
        <begin position="52"/>
        <end position="74"/>
    </location>
</feature>
<evidence type="ECO:0000256" key="1">
    <source>
        <dbReference type="ARBA" id="ARBA00011073"/>
    </source>
</evidence>
<dbReference type="InterPro" id="IPR036852">
    <property type="entry name" value="Peptidase_S8/S53_dom_sf"/>
</dbReference>
<dbReference type="InterPro" id="IPR023828">
    <property type="entry name" value="Peptidase_S8_Ser-AS"/>
</dbReference>
<proteinExistence type="inferred from homology"/>
<comment type="similarity">
    <text evidence="1 5">Belongs to the peptidase S8 family.</text>
</comment>
<feature type="transmembrane region" description="Helical" evidence="7">
    <location>
        <begin position="344"/>
        <end position="369"/>
    </location>
</feature>
<dbReference type="PANTHER" id="PTHR43806:SF11">
    <property type="entry name" value="CEREVISIN-RELATED"/>
    <property type="match status" value="1"/>
</dbReference>
<name>A0A5R9AE39_9MICC</name>
<dbReference type="OrthoDB" id="9798386at2"/>
<evidence type="ECO:0000256" key="6">
    <source>
        <dbReference type="SAM" id="MobiDB-lite"/>
    </source>
</evidence>
<evidence type="ECO:0000256" key="5">
    <source>
        <dbReference type="PROSITE-ProRule" id="PRU01240"/>
    </source>
</evidence>
<dbReference type="EMBL" id="VAWA01000006">
    <property type="protein sequence ID" value="TLP76941.1"/>
    <property type="molecule type" value="Genomic_DNA"/>
</dbReference>
<feature type="region of interest" description="Disordered" evidence="6">
    <location>
        <begin position="305"/>
        <end position="339"/>
    </location>
</feature>
<evidence type="ECO:0000256" key="3">
    <source>
        <dbReference type="ARBA" id="ARBA00022801"/>
    </source>
</evidence>
<keyword evidence="3" id="KW-0378">Hydrolase</keyword>
<feature type="domain" description="Peptidase S8/S53" evidence="8">
    <location>
        <begin position="77"/>
        <end position="272"/>
    </location>
</feature>
<keyword evidence="7" id="KW-1133">Transmembrane helix</keyword>
<evidence type="ECO:0000256" key="2">
    <source>
        <dbReference type="ARBA" id="ARBA00022670"/>
    </source>
</evidence>
<evidence type="ECO:0000259" key="8">
    <source>
        <dbReference type="Pfam" id="PF00082"/>
    </source>
</evidence>
<dbReference type="InterPro" id="IPR050131">
    <property type="entry name" value="Peptidase_S8_subtilisin-like"/>
</dbReference>
<reference evidence="9 10" key="1">
    <citation type="submission" date="2019-05" db="EMBL/GenBank/DDBJ databases">
        <title>Nesterenkonia sp. GY239, isolated from the Southern Atlantic Ocean.</title>
        <authorList>
            <person name="Zhang G."/>
        </authorList>
    </citation>
    <scope>NUCLEOTIDE SEQUENCE [LARGE SCALE GENOMIC DNA]</scope>
    <source>
        <strain evidence="9 10">GY239</strain>
    </source>
</reference>
<dbReference type="Proteomes" id="UP000306544">
    <property type="component" value="Unassembled WGS sequence"/>
</dbReference>
<dbReference type="AlphaFoldDB" id="A0A5R9AE39"/>
<dbReference type="PROSITE" id="PS51892">
    <property type="entry name" value="SUBTILASE"/>
    <property type="match status" value="1"/>
</dbReference>
<evidence type="ECO:0000256" key="4">
    <source>
        <dbReference type="ARBA" id="ARBA00022825"/>
    </source>
</evidence>
<comment type="caution">
    <text evidence="5">Lacks conserved residue(s) required for the propagation of feature annotation.</text>
</comment>
<dbReference type="InterPro" id="IPR000209">
    <property type="entry name" value="Peptidase_S8/S53_dom"/>
</dbReference>
<gene>
    <name evidence="9" type="ORF">FEF27_06430</name>
</gene>
<keyword evidence="4" id="KW-0720">Serine protease</keyword>
<organism evidence="9 10">
    <name type="scientific">Nesterenkonia sphaerica</name>
    <dbReference type="NCBI Taxonomy" id="1804988"/>
    <lineage>
        <taxon>Bacteria</taxon>
        <taxon>Bacillati</taxon>
        <taxon>Actinomycetota</taxon>
        <taxon>Actinomycetes</taxon>
        <taxon>Micrococcales</taxon>
        <taxon>Micrococcaceae</taxon>
        <taxon>Nesterenkonia</taxon>
    </lineage>
</organism>
<evidence type="ECO:0000256" key="7">
    <source>
        <dbReference type="SAM" id="Phobius"/>
    </source>
</evidence>
<keyword evidence="7" id="KW-0812">Transmembrane</keyword>
<dbReference type="PROSITE" id="PS00138">
    <property type="entry name" value="SUBTILASE_SER"/>
    <property type="match status" value="1"/>
</dbReference>
<sequence>MEPEDFDDLSDEEWDDWFDDFLADLEEIYGEDWEDEVDEDVLDEFYETRVFPGMEEAEEDDSEALDPESLPWPERPAGVVGVAPEADLLSVSLVLEDPNPHGPSTDDQIAQAVRWAVDNGADIINMSIGSGTQDWPESWDEAFLHAEQNDVLVIAAAGNRAAGHWSVGAPATIPGVLTVAGVNQDRDISQESSSQGIAVDIAAAAEPLVGALPEGGYGAWTGTSGATPIVAGAAALVMAAHPELSAQQVKHRLLTSADSAGAEGIDPEFGHGVLNVDAAVNGSVPDFNAADYDTLEDWIQVHRRSEAETQDAEGIPEDAGVVAGPEGEPRDLPQAAEVRSSQDWAGPVTLGVSALVLVALMTLAAVHLFSRRDN</sequence>
<evidence type="ECO:0000313" key="10">
    <source>
        <dbReference type="Proteomes" id="UP000306544"/>
    </source>
</evidence>
<keyword evidence="10" id="KW-1185">Reference proteome</keyword>
<dbReference type="PANTHER" id="PTHR43806">
    <property type="entry name" value="PEPTIDASE S8"/>
    <property type="match status" value="1"/>
</dbReference>
<accession>A0A5R9AE39</accession>
<protein>
    <recommendedName>
        <fullName evidence="8">Peptidase S8/S53 domain-containing protein</fullName>
    </recommendedName>
</protein>
<dbReference type="GO" id="GO:0006508">
    <property type="term" value="P:proteolysis"/>
    <property type="evidence" value="ECO:0007669"/>
    <property type="project" value="UniProtKB-KW"/>
</dbReference>
<comment type="caution">
    <text evidence="9">The sequence shown here is derived from an EMBL/GenBank/DDBJ whole genome shotgun (WGS) entry which is preliminary data.</text>
</comment>
<dbReference type="GO" id="GO:0004252">
    <property type="term" value="F:serine-type endopeptidase activity"/>
    <property type="evidence" value="ECO:0007669"/>
    <property type="project" value="InterPro"/>
</dbReference>
<dbReference type="Pfam" id="PF00082">
    <property type="entry name" value="Peptidase_S8"/>
    <property type="match status" value="1"/>
</dbReference>
<dbReference type="SUPFAM" id="SSF52743">
    <property type="entry name" value="Subtilisin-like"/>
    <property type="match status" value="1"/>
</dbReference>